<dbReference type="GO" id="GO:0031087">
    <property type="term" value="P:deadenylation-independent decapping of nuclear-transcribed mRNA"/>
    <property type="evidence" value="ECO:0007669"/>
    <property type="project" value="TreeGrafter"/>
</dbReference>
<comment type="catalytic activity">
    <reaction evidence="1">
        <text>(6R)-NADHX = (6S)-NADHX</text>
        <dbReference type="Rhea" id="RHEA:32215"/>
        <dbReference type="ChEBI" id="CHEBI:64074"/>
        <dbReference type="ChEBI" id="CHEBI:64075"/>
        <dbReference type="EC" id="5.1.99.6"/>
    </reaction>
</comment>
<feature type="binding site" evidence="1">
    <location>
        <position position="221"/>
    </location>
    <ligand>
        <name>K(+)</name>
        <dbReference type="ChEBI" id="CHEBI:29103"/>
    </ligand>
</feature>
<dbReference type="PANTHER" id="PTHR13612:SF0">
    <property type="entry name" value="ENHANCER OF MRNA-DECAPPING PROTEIN 3"/>
    <property type="match status" value="1"/>
</dbReference>
<proteinExistence type="inferred from homology"/>
<feature type="binding site" evidence="1">
    <location>
        <begin position="106"/>
        <end position="110"/>
    </location>
    <ligand>
        <name>(6S)-NADPHX</name>
        <dbReference type="ChEBI" id="CHEBI:64076"/>
    </ligand>
</feature>
<dbReference type="PROSITE" id="PS51385">
    <property type="entry name" value="YJEF_N"/>
    <property type="match status" value="1"/>
</dbReference>
<feature type="binding site" evidence="1">
    <location>
        <begin position="189"/>
        <end position="195"/>
    </location>
    <ligand>
        <name>(6S)-NADPHX</name>
        <dbReference type="ChEBI" id="CHEBI:64076"/>
    </ligand>
</feature>
<protein>
    <recommendedName>
        <fullName evidence="1">NAD(P)H-hydrate epimerase</fullName>
        <ecNumber evidence="1">5.1.99.6</ecNumber>
    </recommendedName>
    <alternativeName>
        <fullName evidence="1">NAD(P)HX epimerase</fullName>
    </alternativeName>
</protein>
<dbReference type="EMBL" id="MHFR01000054">
    <property type="protein sequence ID" value="OGW96015.1"/>
    <property type="molecule type" value="Genomic_DNA"/>
</dbReference>
<dbReference type="GO" id="GO:0000166">
    <property type="term" value="F:nucleotide binding"/>
    <property type="evidence" value="ECO:0007669"/>
    <property type="project" value="UniProtKB-KW"/>
</dbReference>
<feature type="binding site" evidence="1">
    <location>
        <position position="218"/>
    </location>
    <ligand>
        <name>(6S)-NADPHX</name>
        <dbReference type="ChEBI" id="CHEBI:64076"/>
    </ligand>
</feature>
<keyword evidence="1" id="KW-0520">NAD</keyword>
<comment type="caution">
    <text evidence="1">Lacks conserved residue(s) required for the propagation of feature annotation.</text>
</comment>
<comment type="caution">
    <text evidence="3">The sequence shown here is derived from an EMBL/GenBank/DDBJ whole genome shotgun (WGS) entry which is preliminary data.</text>
</comment>
<evidence type="ECO:0000259" key="2">
    <source>
        <dbReference type="PROSITE" id="PS51385"/>
    </source>
</evidence>
<dbReference type="GO" id="GO:0052856">
    <property type="term" value="F:NAD(P)HX epimerase activity"/>
    <property type="evidence" value="ECO:0007669"/>
    <property type="project" value="UniProtKB-UniRule"/>
</dbReference>
<dbReference type="Gene3D" id="3.40.50.10260">
    <property type="entry name" value="YjeF N-terminal domain"/>
    <property type="match status" value="1"/>
</dbReference>
<accession>A0A1G1KT51</accession>
<feature type="binding site" evidence="1">
    <location>
        <position position="107"/>
    </location>
    <ligand>
        <name>K(+)</name>
        <dbReference type="ChEBI" id="CHEBI:29103"/>
    </ligand>
</feature>
<dbReference type="GO" id="GO:0003729">
    <property type="term" value="F:mRNA binding"/>
    <property type="evidence" value="ECO:0007669"/>
    <property type="project" value="TreeGrafter"/>
</dbReference>
<keyword evidence="1" id="KW-0413">Isomerase</keyword>
<dbReference type="Pfam" id="PF03853">
    <property type="entry name" value="YjeF_N"/>
    <property type="match status" value="1"/>
</dbReference>
<feature type="domain" description="YjeF N-terminal" evidence="2">
    <location>
        <begin position="31"/>
        <end position="272"/>
    </location>
</feature>
<keyword evidence="1" id="KW-0521">NADP</keyword>
<dbReference type="PANTHER" id="PTHR13612">
    <property type="entry name" value="ENHANCER OF MRNA-DECAPPING PROTEIN 3"/>
    <property type="match status" value="1"/>
</dbReference>
<comment type="catalytic activity">
    <reaction evidence="1">
        <text>(6R)-NADPHX = (6S)-NADPHX</text>
        <dbReference type="Rhea" id="RHEA:32227"/>
        <dbReference type="ChEBI" id="CHEBI:64076"/>
        <dbReference type="ChEBI" id="CHEBI:64077"/>
        <dbReference type="EC" id="5.1.99.6"/>
    </reaction>
</comment>
<keyword evidence="1" id="KW-0547">Nucleotide-binding</keyword>
<dbReference type="EC" id="5.1.99.6" evidence="1"/>
<dbReference type="InterPro" id="IPR036652">
    <property type="entry name" value="YjeF_N_dom_sf"/>
</dbReference>
<evidence type="ECO:0000313" key="3">
    <source>
        <dbReference type="EMBL" id="OGW96015.1"/>
    </source>
</evidence>
<dbReference type="AlphaFoldDB" id="A0A1G1KT51"/>
<feature type="binding site" evidence="1">
    <location>
        <position position="185"/>
    </location>
    <ligand>
        <name>K(+)</name>
        <dbReference type="ChEBI" id="CHEBI:29103"/>
    </ligand>
</feature>
<comment type="cofactor">
    <cofactor evidence="1">
        <name>K(+)</name>
        <dbReference type="ChEBI" id="CHEBI:29103"/>
    </cofactor>
    <text evidence="1">Binds 1 potassium ion per subunit.</text>
</comment>
<keyword evidence="1" id="KW-0479">Metal-binding</keyword>
<dbReference type="Proteomes" id="UP000178187">
    <property type="component" value="Unassembled WGS sequence"/>
</dbReference>
<organism evidence="3 4">
    <name type="scientific">Candidatus Danuiimicrobium aquiferis</name>
    <dbReference type="NCBI Taxonomy" id="1801832"/>
    <lineage>
        <taxon>Bacteria</taxon>
        <taxon>Pseudomonadati</taxon>
        <taxon>Candidatus Omnitrophota</taxon>
        <taxon>Candidatus Danuiimicrobium</taxon>
    </lineage>
</organism>
<gene>
    <name evidence="1" type="primary">nnrE</name>
    <name evidence="3" type="ORF">A3G33_10945</name>
</gene>
<dbReference type="InterPro" id="IPR004443">
    <property type="entry name" value="YjeF_N_dom"/>
</dbReference>
<name>A0A1G1KT51_9BACT</name>
<dbReference type="GO" id="GO:0000932">
    <property type="term" value="C:P-body"/>
    <property type="evidence" value="ECO:0007669"/>
    <property type="project" value="TreeGrafter"/>
</dbReference>
<dbReference type="NCBIfam" id="TIGR00197">
    <property type="entry name" value="yjeF_nterm"/>
    <property type="match status" value="1"/>
</dbReference>
<dbReference type="SUPFAM" id="SSF64153">
    <property type="entry name" value="YjeF N-terminal domain-like"/>
    <property type="match status" value="1"/>
</dbReference>
<dbReference type="GO" id="GO:0046872">
    <property type="term" value="F:metal ion binding"/>
    <property type="evidence" value="ECO:0007669"/>
    <property type="project" value="UniProtKB-KW"/>
</dbReference>
<reference evidence="3 4" key="1">
    <citation type="journal article" date="2016" name="Nat. Commun.">
        <title>Thousands of microbial genomes shed light on interconnected biogeochemical processes in an aquifer system.</title>
        <authorList>
            <person name="Anantharaman K."/>
            <person name="Brown C.T."/>
            <person name="Hug L.A."/>
            <person name="Sharon I."/>
            <person name="Castelle C.J."/>
            <person name="Probst A.J."/>
            <person name="Thomas B.C."/>
            <person name="Singh A."/>
            <person name="Wilkins M.J."/>
            <person name="Karaoz U."/>
            <person name="Brodie E.L."/>
            <person name="Williams K.H."/>
            <person name="Hubbard S.S."/>
            <person name="Banfield J.F."/>
        </authorList>
    </citation>
    <scope>NUCLEOTIDE SEQUENCE [LARGE SCALE GENOMIC DNA]</scope>
</reference>
<keyword evidence="1" id="KW-0630">Potassium</keyword>
<sequence length="272" mass="29840">MKSRRTRQKRGQAYERNESLPVPFFVSTAQMRKLDQAAIEKFGIPGLILMENAGRGIAELARGMVKRLSFPRRRESKYYGSPLTACGDDNNLCRNAKIVVICGQGNNGGDGFVAARHLFNFGFGVQVILIGTEKGLKEDLAVNYKILRKMRMPIVMLDPDCRGGFQTRPYKQSEALIRKSDLIIDAIFGIGLTRPVEGIFYEMISLINHSKKPVLAVDIPSGLDSDTGKALGVAVKADVTGTLAFAKQGLKLHDGPSYAGNVKVLDISIPRL</sequence>
<dbReference type="HAMAP" id="MF_01966">
    <property type="entry name" value="NADHX_epimerase"/>
    <property type="match status" value="1"/>
</dbReference>
<evidence type="ECO:0000313" key="4">
    <source>
        <dbReference type="Proteomes" id="UP000178187"/>
    </source>
</evidence>
<dbReference type="GO" id="GO:0033962">
    <property type="term" value="P:P-body assembly"/>
    <property type="evidence" value="ECO:0007669"/>
    <property type="project" value="TreeGrafter"/>
</dbReference>
<comment type="function">
    <text evidence="1">Catalyzes the epimerization of the S- and R-forms of NAD(P)HX, a damaged form of NAD(P)H that is a result of enzymatic or heat-dependent hydration. This is a prerequisite for the S-specific NAD(P)H-hydrate dehydratase to allow the repair of both epimers of NAD(P)HX.</text>
</comment>
<evidence type="ECO:0000256" key="1">
    <source>
        <dbReference type="HAMAP-Rule" id="MF_01966"/>
    </source>
</evidence>
<comment type="similarity">
    <text evidence="1">Belongs to the NnrE/AIBP family.</text>
</comment>